<sequence>GGGGGGGEDNGFGEELVIEVSTAR</sequence>
<keyword evidence="3" id="KW-1185">Reference proteome</keyword>
<dbReference type="Proteomes" id="UP000265520">
    <property type="component" value="Unassembled WGS sequence"/>
</dbReference>
<feature type="region of interest" description="Disordered" evidence="1">
    <location>
        <begin position="1"/>
        <end position="24"/>
    </location>
</feature>
<evidence type="ECO:0000256" key="1">
    <source>
        <dbReference type="SAM" id="MobiDB-lite"/>
    </source>
</evidence>
<accession>A0A392T9Z6</accession>
<organism evidence="2 3">
    <name type="scientific">Trifolium medium</name>
    <dbReference type="NCBI Taxonomy" id="97028"/>
    <lineage>
        <taxon>Eukaryota</taxon>
        <taxon>Viridiplantae</taxon>
        <taxon>Streptophyta</taxon>
        <taxon>Embryophyta</taxon>
        <taxon>Tracheophyta</taxon>
        <taxon>Spermatophyta</taxon>
        <taxon>Magnoliopsida</taxon>
        <taxon>eudicotyledons</taxon>
        <taxon>Gunneridae</taxon>
        <taxon>Pentapetalae</taxon>
        <taxon>rosids</taxon>
        <taxon>fabids</taxon>
        <taxon>Fabales</taxon>
        <taxon>Fabaceae</taxon>
        <taxon>Papilionoideae</taxon>
        <taxon>50 kb inversion clade</taxon>
        <taxon>NPAAA clade</taxon>
        <taxon>Hologalegina</taxon>
        <taxon>IRL clade</taxon>
        <taxon>Trifolieae</taxon>
        <taxon>Trifolium</taxon>
    </lineage>
</organism>
<evidence type="ECO:0000313" key="2">
    <source>
        <dbReference type="EMBL" id="MCI57682.1"/>
    </source>
</evidence>
<reference evidence="2 3" key="1">
    <citation type="journal article" date="2018" name="Front. Plant Sci.">
        <title>Red Clover (Trifolium pratense) and Zigzag Clover (T. medium) - A Picture of Genomic Similarities and Differences.</title>
        <authorList>
            <person name="Dluhosova J."/>
            <person name="Istvanek J."/>
            <person name="Nedelnik J."/>
            <person name="Repkova J."/>
        </authorList>
    </citation>
    <scope>NUCLEOTIDE SEQUENCE [LARGE SCALE GENOMIC DNA]</scope>
    <source>
        <strain evidence="3">cv. 10/8</strain>
        <tissue evidence="2">Leaf</tissue>
    </source>
</reference>
<dbReference type="AlphaFoldDB" id="A0A392T9Z6"/>
<evidence type="ECO:0000313" key="3">
    <source>
        <dbReference type="Proteomes" id="UP000265520"/>
    </source>
</evidence>
<feature type="compositionally biased region" description="Gly residues" evidence="1">
    <location>
        <begin position="1"/>
        <end position="10"/>
    </location>
</feature>
<protein>
    <submittedName>
        <fullName evidence="2">Uncharacterized protein</fullName>
    </submittedName>
</protein>
<proteinExistence type="predicted"/>
<comment type="caution">
    <text evidence="2">The sequence shown here is derived from an EMBL/GenBank/DDBJ whole genome shotgun (WGS) entry which is preliminary data.</text>
</comment>
<dbReference type="EMBL" id="LXQA010533215">
    <property type="protein sequence ID" value="MCI57682.1"/>
    <property type="molecule type" value="Genomic_DNA"/>
</dbReference>
<feature type="non-terminal residue" evidence="2">
    <location>
        <position position="1"/>
    </location>
</feature>
<name>A0A392T9Z6_9FABA</name>